<dbReference type="PANTHER" id="PTHR11200">
    <property type="entry name" value="INOSITOL 5-PHOSPHATASE"/>
    <property type="match status" value="1"/>
</dbReference>
<feature type="domain" description="Inositol polyphosphate-related phosphatase" evidence="2">
    <location>
        <begin position="130"/>
        <end position="441"/>
    </location>
</feature>
<keyword evidence="1" id="KW-0732">Signal</keyword>
<dbReference type="GO" id="GO:0016020">
    <property type="term" value="C:membrane"/>
    <property type="evidence" value="ECO:0007669"/>
    <property type="project" value="TreeGrafter"/>
</dbReference>
<dbReference type="SMART" id="SM00128">
    <property type="entry name" value="IPPc"/>
    <property type="match status" value="1"/>
</dbReference>
<dbReference type="GO" id="GO:0046856">
    <property type="term" value="P:phosphatidylinositol dephosphorylation"/>
    <property type="evidence" value="ECO:0007669"/>
    <property type="project" value="InterPro"/>
</dbReference>
<keyword evidence="3" id="KW-0255">Endonuclease</keyword>
<accession>A0AAD4NHR9</accession>
<dbReference type="InterPro" id="IPR000300">
    <property type="entry name" value="IPPc"/>
</dbReference>
<dbReference type="GO" id="GO:0004519">
    <property type="term" value="F:endonuclease activity"/>
    <property type="evidence" value="ECO:0007669"/>
    <property type="project" value="UniProtKB-KW"/>
</dbReference>
<protein>
    <submittedName>
        <fullName evidence="3">Endonuclease/Exonuclease/phosphatase family domain-containing protein</fullName>
    </submittedName>
</protein>
<comment type="caution">
    <text evidence="3">The sequence shown here is derived from an EMBL/GenBank/DDBJ whole genome shotgun (WGS) entry which is preliminary data.</text>
</comment>
<dbReference type="Gene3D" id="3.60.10.10">
    <property type="entry name" value="Endonuclease/exonuclease/phosphatase"/>
    <property type="match status" value="1"/>
</dbReference>
<dbReference type="EMBL" id="JAKKPZ010000002">
    <property type="protein sequence ID" value="KAI1725950.1"/>
    <property type="molecule type" value="Genomic_DNA"/>
</dbReference>
<name>A0AAD4NHR9_9BILA</name>
<evidence type="ECO:0000256" key="1">
    <source>
        <dbReference type="SAM" id="SignalP"/>
    </source>
</evidence>
<evidence type="ECO:0000259" key="2">
    <source>
        <dbReference type="SMART" id="SM00128"/>
    </source>
</evidence>
<dbReference type="GO" id="GO:0004439">
    <property type="term" value="F:phosphatidylinositol-4,5-bisphosphate 5-phosphatase activity"/>
    <property type="evidence" value="ECO:0007669"/>
    <property type="project" value="TreeGrafter"/>
</dbReference>
<dbReference type="PANTHER" id="PTHR11200:SF300">
    <property type="entry name" value="TYPE II INOSITOL 1,4,5-TRISPHOSPHATE 5-PHOSPHATASE"/>
    <property type="match status" value="1"/>
</dbReference>
<dbReference type="Pfam" id="PF22669">
    <property type="entry name" value="Exo_endo_phos2"/>
    <property type="match status" value="1"/>
</dbReference>
<keyword evidence="4" id="KW-1185">Reference proteome</keyword>
<dbReference type="SUPFAM" id="SSF56219">
    <property type="entry name" value="DNase I-like"/>
    <property type="match status" value="1"/>
</dbReference>
<dbReference type="InterPro" id="IPR046985">
    <property type="entry name" value="IP5"/>
</dbReference>
<keyword evidence="3" id="KW-0378">Hydrolase</keyword>
<organism evidence="3 4">
    <name type="scientific">Ditylenchus destructor</name>
    <dbReference type="NCBI Taxonomy" id="166010"/>
    <lineage>
        <taxon>Eukaryota</taxon>
        <taxon>Metazoa</taxon>
        <taxon>Ecdysozoa</taxon>
        <taxon>Nematoda</taxon>
        <taxon>Chromadorea</taxon>
        <taxon>Rhabditida</taxon>
        <taxon>Tylenchina</taxon>
        <taxon>Tylenchomorpha</taxon>
        <taxon>Sphaerularioidea</taxon>
        <taxon>Anguinidae</taxon>
        <taxon>Anguininae</taxon>
        <taxon>Ditylenchus</taxon>
    </lineage>
</organism>
<dbReference type="PROSITE" id="PS51257">
    <property type="entry name" value="PROKAR_LIPOPROTEIN"/>
    <property type="match status" value="1"/>
</dbReference>
<feature type="signal peptide" evidence="1">
    <location>
        <begin position="1"/>
        <end position="22"/>
    </location>
</feature>
<evidence type="ECO:0000313" key="4">
    <source>
        <dbReference type="Proteomes" id="UP001201812"/>
    </source>
</evidence>
<dbReference type="InterPro" id="IPR036691">
    <property type="entry name" value="Endo/exonu/phosph_ase_sf"/>
</dbReference>
<dbReference type="Proteomes" id="UP001201812">
    <property type="component" value="Unassembled WGS sequence"/>
</dbReference>
<keyword evidence="3" id="KW-0540">Nuclease</keyword>
<reference evidence="3" key="1">
    <citation type="submission" date="2022-01" db="EMBL/GenBank/DDBJ databases">
        <title>Genome Sequence Resource for Two Populations of Ditylenchus destructor, the Migratory Endoparasitic Phytonematode.</title>
        <authorList>
            <person name="Zhang H."/>
            <person name="Lin R."/>
            <person name="Xie B."/>
        </authorList>
    </citation>
    <scope>NUCLEOTIDE SEQUENCE</scope>
    <source>
        <strain evidence="3">BazhouSP</strain>
    </source>
</reference>
<sequence>MKFLPSITPIFAVLACFDVGMCSPSPIIYELTVTGQLLPGTRLDLHSSRRIVKQEDPLPEPLAVITSNSTNAINYHGRVFVADNDPKQFFLLFSENEERLPVSCDSATRKCQANLGKRAPGRRVFVNPNKPIKIFITTFNAGGAFPTPDHMRAWIGRNWIGSGKPDLFVIALQEIIELNVGNMLNKDAAKARKKEWLIVLQKVLPYGYDLIRSVRMFGLFLAVYHRPSFGVRVSEVYDDKVRRGIVNKVGNKGAVAISMLLNGSITVCFVNSHLSAGSSLENLKERNNDVKAIIEELKFKKNMRLDDHQNVFWAGDLNYRLNGSASYDEVVHYCTVTKDCHRRFLIYDELGNQKKTGVFMKYNEDTIEFRATYKFNVNTSRYDTSEKRRIPAWCDRVLYKTSMNKTRARLIQTTYESIEEVESSDHKPVRATFEIQSTVKRARYWQPPLQRQQRVQRRSMGRHTILRGYSIPYQNPLLDHHFSDINDSWQSTDTEDDIS</sequence>
<dbReference type="AlphaFoldDB" id="A0AAD4NHR9"/>
<proteinExistence type="predicted"/>
<evidence type="ECO:0000313" key="3">
    <source>
        <dbReference type="EMBL" id="KAI1725950.1"/>
    </source>
</evidence>
<gene>
    <name evidence="3" type="ORF">DdX_02640</name>
</gene>
<feature type="chain" id="PRO_5042091700" evidence="1">
    <location>
        <begin position="23"/>
        <end position="499"/>
    </location>
</feature>